<dbReference type="Pfam" id="PF06271">
    <property type="entry name" value="RDD"/>
    <property type="match status" value="1"/>
</dbReference>
<keyword evidence="8" id="KW-1185">Reference proteome</keyword>
<dbReference type="InterPro" id="IPR010432">
    <property type="entry name" value="RDD"/>
</dbReference>
<keyword evidence="2 5" id="KW-0812">Transmembrane</keyword>
<feature type="transmembrane region" description="Helical" evidence="5">
    <location>
        <begin position="135"/>
        <end position="154"/>
    </location>
</feature>
<evidence type="ECO:0000259" key="6">
    <source>
        <dbReference type="Pfam" id="PF06271"/>
    </source>
</evidence>
<proteinExistence type="predicted"/>
<comment type="caution">
    <text evidence="7">The sequence shown here is derived from an EMBL/GenBank/DDBJ whole genome shotgun (WGS) entry which is preliminary data.</text>
</comment>
<evidence type="ECO:0000313" key="8">
    <source>
        <dbReference type="Proteomes" id="UP000528824"/>
    </source>
</evidence>
<dbReference type="GO" id="GO:0016020">
    <property type="term" value="C:membrane"/>
    <property type="evidence" value="ECO:0007669"/>
    <property type="project" value="UniProtKB-SubCell"/>
</dbReference>
<dbReference type="Proteomes" id="UP000528824">
    <property type="component" value="Unassembled WGS sequence"/>
</dbReference>
<feature type="transmembrane region" description="Helical" evidence="5">
    <location>
        <begin position="22"/>
        <end position="43"/>
    </location>
</feature>
<evidence type="ECO:0000256" key="3">
    <source>
        <dbReference type="ARBA" id="ARBA00022989"/>
    </source>
</evidence>
<dbReference type="EMBL" id="JACHBC010000001">
    <property type="protein sequence ID" value="MBB5558421.1"/>
    <property type="molecule type" value="Genomic_DNA"/>
</dbReference>
<evidence type="ECO:0000256" key="4">
    <source>
        <dbReference type="ARBA" id="ARBA00023136"/>
    </source>
</evidence>
<name>A0A7W8UI32_9HYPH</name>
<evidence type="ECO:0000256" key="5">
    <source>
        <dbReference type="SAM" id="Phobius"/>
    </source>
</evidence>
<gene>
    <name evidence="7" type="ORF">GGI59_000048</name>
</gene>
<evidence type="ECO:0000256" key="1">
    <source>
        <dbReference type="ARBA" id="ARBA00004141"/>
    </source>
</evidence>
<feature type="domain" description="RDD" evidence="6">
    <location>
        <begin position="18"/>
        <end position="262"/>
    </location>
</feature>
<dbReference type="RefSeq" id="WP_183934442.1">
    <property type="nucleotide sequence ID" value="NZ_JACHBB010000001.1"/>
</dbReference>
<dbReference type="AlphaFoldDB" id="A0A7W8UI32"/>
<feature type="transmembrane region" description="Helical" evidence="5">
    <location>
        <begin position="224"/>
        <end position="246"/>
    </location>
</feature>
<feature type="transmembrane region" description="Helical" evidence="5">
    <location>
        <begin position="193"/>
        <end position="212"/>
    </location>
</feature>
<sequence>MDVNITQAFQRTLQPRLFWRRVFAYLIDMTFLEFLLALVALIIPLNFGIPLFESTQCGEAASGPLVEKVEREWPLKLGETRVNQICRSTQFWGQESTFFQTTVITGNSGGQSVSWRVLSVALDENGELAHGTADLVGPLVGVFLVLLALAFLTANGRRTPGKWISSIRVVTTEGASPHLSEALKRELLKFSPWIAFVASDSIVAAIASNQSLDDMIHAARDGTAAAITPILIGASLFIPALLWWLLPLIRWQGQMFYDRFAGCEVRRTRSNSG</sequence>
<keyword evidence="4 5" id="KW-0472">Membrane</keyword>
<reference evidence="7 8" key="1">
    <citation type="submission" date="2020-08" db="EMBL/GenBank/DDBJ databases">
        <title>Genomic Encyclopedia of Type Strains, Phase IV (KMG-V): Genome sequencing to study the core and pangenomes of soil and plant-associated prokaryotes.</title>
        <authorList>
            <person name="Whitman W."/>
        </authorList>
    </citation>
    <scope>NUCLEOTIDE SEQUENCE [LARGE SCALE GENOMIC DNA]</scope>
    <source>
        <strain evidence="7 8">SEMIA 4034</strain>
    </source>
</reference>
<protein>
    <submittedName>
        <fullName evidence="7">Putative RDD family membrane protein YckC</fullName>
    </submittedName>
</protein>
<organism evidence="7 8">
    <name type="scientific">Rhizobium lentis</name>
    <dbReference type="NCBI Taxonomy" id="1138194"/>
    <lineage>
        <taxon>Bacteria</taxon>
        <taxon>Pseudomonadati</taxon>
        <taxon>Pseudomonadota</taxon>
        <taxon>Alphaproteobacteria</taxon>
        <taxon>Hyphomicrobiales</taxon>
        <taxon>Rhizobiaceae</taxon>
        <taxon>Rhizobium/Agrobacterium group</taxon>
        <taxon>Rhizobium</taxon>
    </lineage>
</organism>
<accession>A0A7W8UI32</accession>
<evidence type="ECO:0000256" key="2">
    <source>
        <dbReference type="ARBA" id="ARBA00022692"/>
    </source>
</evidence>
<keyword evidence="3 5" id="KW-1133">Transmembrane helix</keyword>
<evidence type="ECO:0000313" key="7">
    <source>
        <dbReference type="EMBL" id="MBB5558421.1"/>
    </source>
</evidence>
<comment type="subcellular location">
    <subcellularLocation>
        <location evidence="1">Membrane</location>
        <topology evidence="1">Multi-pass membrane protein</topology>
    </subcellularLocation>
</comment>